<name>A0ABP1RWJ8_9HEXA</name>
<dbReference type="CDD" id="cd17960">
    <property type="entry name" value="DEADc_DDX55"/>
    <property type="match status" value="1"/>
</dbReference>
<dbReference type="InterPro" id="IPR011545">
    <property type="entry name" value="DEAD/DEAH_box_helicase_dom"/>
</dbReference>
<evidence type="ECO:0000313" key="11">
    <source>
        <dbReference type="Proteomes" id="UP001642540"/>
    </source>
</evidence>
<dbReference type="SMART" id="SM01178">
    <property type="entry name" value="DUF4217"/>
    <property type="match status" value="1"/>
</dbReference>
<evidence type="ECO:0000259" key="9">
    <source>
        <dbReference type="PROSITE" id="PS51194"/>
    </source>
</evidence>
<proteinExistence type="inferred from homology"/>
<feature type="domain" description="Helicase C-terminal" evidence="9">
    <location>
        <begin position="233"/>
        <end position="394"/>
    </location>
</feature>
<feature type="compositionally biased region" description="Basic and acidic residues" evidence="7">
    <location>
        <begin position="489"/>
        <end position="500"/>
    </location>
</feature>
<comment type="catalytic activity">
    <reaction evidence="6">
        <text>ATP + H2O = ADP + phosphate + H(+)</text>
        <dbReference type="Rhea" id="RHEA:13065"/>
        <dbReference type="ChEBI" id="CHEBI:15377"/>
        <dbReference type="ChEBI" id="CHEBI:15378"/>
        <dbReference type="ChEBI" id="CHEBI:30616"/>
        <dbReference type="ChEBI" id="CHEBI:43474"/>
        <dbReference type="ChEBI" id="CHEBI:456216"/>
        <dbReference type="EC" id="3.6.4.13"/>
    </reaction>
</comment>
<evidence type="ECO:0000313" key="10">
    <source>
        <dbReference type="EMBL" id="CAL8137330.1"/>
    </source>
</evidence>
<dbReference type="Pfam" id="PF00270">
    <property type="entry name" value="DEAD"/>
    <property type="match status" value="1"/>
</dbReference>
<sequence>MDLSWKTLKGLVDPEVLKTVDEIFCFTTMTPVQAACIPAMLNYKDVAAEAVTGSGKTLAFLVPLLQILLRREAKWKKSEVGAVIIAPTRELATQISEVLELFLKNLPRLTCALYIGGTSVPDDIEKFNETGANIIIATPGRLEDLLLHREGSNLPAALKYLEVLILDEADCLLSLGFEKALNSILQMLPKQRRTGLFSATQTTEILKLIRAGLRNPVSVVVRDKNQTTRQPASLENFYWVIEPQQKFQALVNFVKKHSKEKILIFFPTCACVDYFSLLLKSFIKQKNISAIHGKMKEKARISVFEKFRNLQTGVLCCTDVMARGIDITKKIHWVVQFDPPSNPASFIHRSGRTARCGEEGKAILFLQPTETEYIKFIKINQKVDLHPIELKDCVNDDTSKQLLTKIRKLQLHDRAVYDKAVRAFVSYFKAYSKYECSLILRIKDLPLGKLAVLYGLLRFPKMAELRGKVPDDFENHPCDINDLQYKDKQKEESRKRKLETYQETGSWPGVRMSKSRKLPDSTPWSKIREARAKKHDKKALVASKKPNKKTLSANEIALLEKAFSTAN</sequence>
<evidence type="ECO:0000256" key="3">
    <source>
        <dbReference type="ARBA" id="ARBA00022806"/>
    </source>
</evidence>
<evidence type="ECO:0000259" key="8">
    <source>
        <dbReference type="PROSITE" id="PS51192"/>
    </source>
</evidence>
<dbReference type="SUPFAM" id="SSF52540">
    <property type="entry name" value="P-loop containing nucleoside triphosphate hydrolases"/>
    <property type="match status" value="1"/>
</dbReference>
<dbReference type="SMART" id="SM00490">
    <property type="entry name" value="HELICc"/>
    <property type="match status" value="1"/>
</dbReference>
<keyword evidence="1 6" id="KW-0547">Nucleotide-binding</keyword>
<keyword evidence="5 6" id="KW-0694">RNA-binding</keyword>
<protein>
    <recommendedName>
        <fullName evidence="6">ATP-dependent RNA helicase</fullName>
        <ecNumber evidence="6">3.6.4.13</ecNumber>
    </recommendedName>
</protein>
<dbReference type="Pfam" id="PF13959">
    <property type="entry name" value="CTE_SPB4"/>
    <property type="match status" value="1"/>
</dbReference>
<evidence type="ECO:0000256" key="4">
    <source>
        <dbReference type="ARBA" id="ARBA00022840"/>
    </source>
</evidence>
<dbReference type="PROSITE" id="PS51194">
    <property type="entry name" value="HELICASE_CTER"/>
    <property type="match status" value="1"/>
</dbReference>
<feature type="domain" description="Helicase ATP-binding" evidence="8">
    <location>
        <begin position="37"/>
        <end position="219"/>
    </location>
</feature>
<feature type="region of interest" description="Disordered" evidence="7">
    <location>
        <begin position="489"/>
        <end position="547"/>
    </location>
</feature>
<dbReference type="PROSITE" id="PS51192">
    <property type="entry name" value="HELICASE_ATP_BIND_1"/>
    <property type="match status" value="1"/>
</dbReference>
<keyword evidence="2 6" id="KW-0378">Hydrolase</keyword>
<comment type="caution">
    <text evidence="10">The sequence shown here is derived from an EMBL/GenBank/DDBJ whole genome shotgun (WGS) entry which is preliminary data.</text>
</comment>
<evidence type="ECO:0000256" key="2">
    <source>
        <dbReference type="ARBA" id="ARBA00022801"/>
    </source>
</evidence>
<evidence type="ECO:0000256" key="7">
    <source>
        <dbReference type="SAM" id="MobiDB-lite"/>
    </source>
</evidence>
<dbReference type="InterPro" id="IPR014001">
    <property type="entry name" value="Helicase_ATP-bd"/>
</dbReference>
<comment type="similarity">
    <text evidence="6">Belongs to the DEAD box helicase family.</text>
</comment>
<evidence type="ECO:0000256" key="1">
    <source>
        <dbReference type="ARBA" id="ARBA00022741"/>
    </source>
</evidence>
<dbReference type="EC" id="3.6.4.13" evidence="6"/>
<dbReference type="InterPro" id="IPR025313">
    <property type="entry name" value="SPB4-like_CTE"/>
</dbReference>
<keyword evidence="11" id="KW-1185">Reference proteome</keyword>
<dbReference type="CDD" id="cd18787">
    <property type="entry name" value="SF2_C_DEAD"/>
    <property type="match status" value="1"/>
</dbReference>
<dbReference type="InterPro" id="IPR001650">
    <property type="entry name" value="Helicase_C-like"/>
</dbReference>
<dbReference type="PANTHER" id="PTHR24031">
    <property type="entry name" value="RNA HELICASE"/>
    <property type="match status" value="1"/>
</dbReference>
<dbReference type="EMBL" id="CAXLJM020000117">
    <property type="protein sequence ID" value="CAL8137330.1"/>
    <property type="molecule type" value="Genomic_DNA"/>
</dbReference>
<dbReference type="Gene3D" id="3.40.50.300">
    <property type="entry name" value="P-loop containing nucleotide triphosphate hydrolases"/>
    <property type="match status" value="2"/>
</dbReference>
<evidence type="ECO:0000256" key="6">
    <source>
        <dbReference type="RuleBase" id="RU365068"/>
    </source>
</evidence>
<keyword evidence="3 6" id="KW-0347">Helicase</keyword>
<dbReference type="Proteomes" id="UP001642540">
    <property type="component" value="Unassembled WGS sequence"/>
</dbReference>
<organism evidence="10 11">
    <name type="scientific">Orchesella dallaii</name>
    <dbReference type="NCBI Taxonomy" id="48710"/>
    <lineage>
        <taxon>Eukaryota</taxon>
        <taxon>Metazoa</taxon>
        <taxon>Ecdysozoa</taxon>
        <taxon>Arthropoda</taxon>
        <taxon>Hexapoda</taxon>
        <taxon>Collembola</taxon>
        <taxon>Entomobryomorpha</taxon>
        <taxon>Entomobryoidea</taxon>
        <taxon>Orchesellidae</taxon>
        <taxon>Orchesellinae</taxon>
        <taxon>Orchesella</taxon>
    </lineage>
</organism>
<dbReference type="InterPro" id="IPR027417">
    <property type="entry name" value="P-loop_NTPase"/>
</dbReference>
<evidence type="ECO:0000256" key="5">
    <source>
        <dbReference type="ARBA" id="ARBA00022884"/>
    </source>
</evidence>
<dbReference type="SMART" id="SM00487">
    <property type="entry name" value="DEXDc"/>
    <property type="match status" value="1"/>
</dbReference>
<dbReference type="Pfam" id="PF00271">
    <property type="entry name" value="Helicase_C"/>
    <property type="match status" value="1"/>
</dbReference>
<accession>A0ABP1RWJ8</accession>
<comment type="function">
    <text evidence="6">RNA helicase.</text>
</comment>
<comment type="domain">
    <text evidence="6">The Q motif is unique to and characteristic of the DEAD box family of RNA helicases and controls ATP binding and hydrolysis.</text>
</comment>
<gene>
    <name evidence="10" type="ORF">ODALV1_LOCUS26870</name>
</gene>
<reference evidence="10 11" key="1">
    <citation type="submission" date="2024-08" db="EMBL/GenBank/DDBJ databases">
        <authorList>
            <person name="Cucini C."/>
            <person name="Frati F."/>
        </authorList>
    </citation>
    <scope>NUCLEOTIDE SEQUENCE [LARGE SCALE GENOMIC DNA]</scope>
</reference>
<keyword evidence="4 6" id="KW-0067">ATP-binding</keyword>